<proteinExistence type="predicted"/>
<dbReference type="AlphaFoldDB" id="A0A1Q8RR68"/>
<dbReference type="Pfam" id="PF03659">
    <property type="entry name" value="Glyco_hydro_71"/>
    <property type="match status" value="1"/>
</dbReference>
<organism evidence="1 2">
    <name type="scientific">Colletotrichum chlorophyti</name>
    <dbReference type="NCBI Taxonomy" id="708187"/>
    <lineage>
        <taxon>Eukaryota</taxon>
        <taxon>Fungi</taxon>
        <taxon>Dikarya</taxon>
        <taxon>Ascomycota</taxon>
        <taxon>Pezizomycotina</taxon>
        <taxon>Sordariomycetes</taxon>
        <taxon>Hypocreomycetidae</taxon>
        <taxon>Glomerellales</taxon>
        <taxon>Glomerellaceae</taxon>
        <taxon>Colletotrichum</taxon>
    </lineage>
</organism>
<dbReference type="EMBL" id="MPGH01000109">
    <property type="protein sequence ID" value="OLN86802.1"/>
    <property type="molecule type" value="Genomic_DNA"/>
</dbReference>
<dbReference type="STRING" id="708187.A0A1Q8RR68"/>
<accession>A0A1Q8RR68</accession>
<gene>
    <name evidence="1" type="ORF">CCHL11_07890</name>
</gene>
<dbReference type="Proteomes" id="UP000186583">
    <property type="component" value="Unassembled WGS sequence"/>
</dbReference>
<comment type="caution">
    <text evidence="1">The sequence shown here is derived from an EMBL/GenBank/DDBJ whole genome shotgun (WGS) entry which is preliminary data.</text>
</comment>
<protein>
    <submittedName>
        <fullName evidence="1">Uncharacterized protein</fullName>
    </submittedName>
</protein>
<dbReference type="InterPro" id="IPR005197">
    <property type="entry name" value="Glyco_hydro_71"/>
</dbReference>
<dbReference type="GO" id="GO:0051118">
    <property type="term" value="F:glucan endo-1,3-alpha-glucosidase activity"/>
    <property type="evidence" value="ECO:0007669"/>
    <property type="project" value="InterPro"/>
</dbReference>
<reference evidence="1 2" key="1">
    <citation type="submission" date="2016-11" db="EMBL/GenBank/DDBJ databases">
        <title>Draft Genome Assembly of Colletotrichum chlorophyti a pathogen of herbaceous plants.</title>
        <authorList>
            <person name="Gan P."/>
            <person name="Narusaka M."/>
            <person name="Tsushima A."/>
            <person name="Narusaka Y."/>
            <person name="Takano Y."/>
            <person name="Shirasu K."/>
        </authorList>
    </citation>
    <scope>NUCLEOTIDE SEQUENCE [LARGE SCALE GENOMIC DNA]</scope>
    <source>
        <strain evidence="1 2">NTL11</strain>
    </source>
</reference>
<name>A0A1Q8RR68_9PEZI</name>
<dbReference type="OrthoDB" id="4893222at2759"/>
<evidence type="ECO:0000313" key="1">
    <source>
        <dbReference type="EMBL" id="OLN86802.1"/>
    </source>
</evidence>
<evidence type="ECO:0000313" key="2">
    <source>
        <dbReference type="Proteomes" id="UP000186583"/>
    </source>
</evidence>
<sequence>MSFDSWFYTNLPGYNENWLWWGDKLWYDSWTNAFVMKPLWIQIISWNDSEESHDNGPQNDNA</sequence>
<keyword evidence="2" id="KW-1185">Reference proteome</keyword>